<dbReference type="InterPro" id="IPR008906">
    <property type="entry name" value="HATC_C_dom"/>
</dbReference>
<evidence type="ECO:0000259" key="10">
    <source>
        <dbReference type="Pfam" id="PF05699"/>
    </source>
</evidence>
<evidence type="ECO:0008006" key="13">
    <source>
        <dbReference type="Google" id="ProtNLM"/>
    </source>
</evidence>
<keyword evidence="3" id="KW-0863">Zinc-finger</keyword>
<organism evidence="11 12">
    <name type="scientific">Phoxinus phoxinus</name>
    <name type="common">Eurasian minnow</name>
    <dbReference type="NCBI Taxonomy" id="58324"/>
    <lineage>
        <taxon>Eukaryota</taxon>
        <taxon>Metazoa</taxon>
        <taxon>Chordata</taxon>
        <taxon>Craniata</taxon>
        <taxon>Vertebrata</taxon>
        <taxon>Euteleostomi</taxon>
        <taxon>Actinopterygii</taxon>
        <taxon>Neopterygii</taxon>
        <taxon>Teleostei</taxon>
        <taxon>Ostariophysi</taxon>
        <taxon>Cypriniformes</taxon>
        <taxon>Leuciscidae</taxon>
        <taxon>Phoxininae</taxon>
        <taxon>Phoxinus</taxon>
    </lineage>
</organism>
<feature type="domain" description="HAT C-terminal dimerisation" evidence="10">
    <location>
        <begin position="496"/>
        <end position="574"/>
    </location>
</feature>
<dbReference type="GO" id="GO:0008270">
    <property type="term" value="F:zinc ion binding"/>
    <property type="evidence" value="ECO:0007669"/>
    <property type="project" value="UniProtKB-KW"/>
</dbReference>
<sequence>MAQAVSLVSGNFSFKRKLDGTLDKRKVVCIHCKEELAYHRSSSSLKYHLKAKHITGSNVTSNLTGVQQPTLDQCIRRVSRQTSSRLTTSIAKWIAKDCRPVNIVTDQGLTEVIRIATSDPSFELPSRATIMPRIHELYINEKKCKVELLSQTKSVALTGDHWTSVSQHNYLGTTAHLIDKDWHMHSFALTVLKSEERHFAEACAEQFMQVAKEWEIESKITTVGTDSARNMIAASRLLPFEHMPCIAHIIQRAIVMALREGGFDGVLGKCRKLVGHFKHSPSNMIDLKAQQIAHDLGEETLVQDVLTRWHSTLEMVSRILRNKDPLMATLAHQNHKLTLLTSAEFDKLARLEKLLEPCRYVMELLGGEKYVSCSVVLPALCHLALKMAVTEDDPAYVVRFKDAFKEDLTKRKENTNIAWLKIASALDPRFKNLKCIPKAERAEVWETLDKMLKEEELSPRSSDAGSEPQKKKIGLLVMGSDTESDDETSLESSPLARYRAEPSISLEQCPLQWWSAHSRSHDKLATIALKYLPTPASTVPCERLFSLAGHIVHKKRAALAPENVNKLVCLSSWLNAD</sequence>
<comment type="subcellular location">
    <subcellularLocation>
        <location evidence="1">Nucleus</location>
    </subcellularLocation>
</comment>
<keyword evidence="5" id="KW-0805">Transcription regulation</keyword>
<dbReference type="SUPFAM" id="SSF53098">
    <property type="entry name" value="Ribonuclease H-like"/>
    <property type="match status" value="1"/>
</dbReference>
<evidence type="ECO:0000256" key="2">
    <source>
        <dbReference type="ARBA" id="ARBA00022723"/>
    </source>
</evidence>
<keyword evidence="4" id="KW-0862">Zinc</keyword>
<dbReference type="InterPro" id="IPR012337">
    <property type="entry name" value="RNaseH-like_sf"/>
</dbReference>
<proteinExistence type="predicted"/>
<accession>A0AAN9CLK5</accession>
<dbReference type="SUPFAM" id="SSF140996">
    <property type="entry name" value="Hermes dimerisation domain"/>
    <property type="match status" value="1"/>
</dbReference>
<evidence type="ECO:0000259" key="9">
    <source>
        <dbReference type="Pfam" id="PF02892"/>
    </source>
</evidence>
<evidence type="ECO:0000256" key="3">
    <source>
        <dbReference type="ARBA" id="ARBA00022771"/>
    </source>
</evidence>
<keyword evidence="2" id="KW-0479">Metal-binding</keyword>
<evidence type="ECO:0000256" key="1">
    <source>
        <dbReference type="ARBA" id="ARBA00004123"/>
    </source>
</evidence>
<dbReference type="Gene3D" id="1.10.10.1070">
    <property type="entry name" value="Zinc finger, BED domain-containing"/>
    <property type="match status" value="1"/>
</dbReference>
<evidence type="ECO:0000313" key="12">
    <source>
        <dbReference type="Proteomes" id="UP001364617"/>
    </source>
</evidence>
<dbReference type="EMBL" id="JAYKXH010000019">
    <property type="protein sequence ID" value="KAK7134925.1"/>
    <property type="molecule type" value="Genomic_DNA"/>
</dbReference>
<keyword evidence="8" id="KW-0539">Nucleus</keyword>
<evidence type="ECO:0000256" key="4">
    <source>
        <dbReference type="ARBA" id="ARBA00022833"/>
    </source>
</evidence>
<evidence type="ECO:0000256" key="7">
    <source>
        <dbReference type="ARBA" id="ARBA00023163"/>
    </source>
</evidence>
<dbReference type="Proteomes" id="UP001364617">
    <property type="component" value="Unassembled WGS sequence"/>
</dbReference>
<dbReference type="GO" id="GO:0003677">
    <property type="term" value="F:DNA binding"/>
    <property type="evidence" value="ECO:0007669"/>
    <property type="project" value="UniProtKB-KW"/>
</dbReference>
<dbReference type="PANTHER" id="PTHR46481">
    <property type="entry name" value="ZINC FINGER BED DOMAIN-CONTAINING PROTEIN 4"/>
    <property type="match status" value="1"/>
</dbReference>
<gene>
    <name evidence="11" type="ORF">R3I93_018131</name>
</gene>
<keyword evidence="7" id="KW-0804">Transcription</keyword>
<evidence type="ECO:0000256" key="6">
    <source>
        <dbReference type="ARBA" id="ARBA00023125"/>
    </source>
</evidence>
<evidence type="ECO:0000313" key="11">
    <source>
        <dbReference type="EMBL" id="KAK7134925.1"/>
    </source>
</evidence>
<dbReference type="InterPro" id="IPR052035">
    <property type="entry name" value="ZnF_BED_domain_contain"/>
</dbReference>
<comment type="caution">
    <text evidence="11">The sequence shown here is derived from an EMBL/GenBank/DDBJ whole genome shotgun (WGS) entry which is preliminary data.</text>
</comment>
<dbReference type="Pfam" id="PF05699">
    <property type="entry name" value="Dimer_Tnp_hAT"/>
    <property type="match status" value="1"/>
</dbReference>
<dbReference type="InterPro" id="IPR003656">
    <property type="entry name" value="Znf_BED"/>
</dbReference>
<evidence type="ECO:0000256" key="8">
    <source>
        <dbReference type="ARBA" id="ARBA00023242"/>
    </source>
</evidence>
<evidence type="ECO:0000256" key="5">
    <source>
        <dbReference type="ARBA" id="ARBA00023015"/>
    </source>
</evidence>
<name>A0AAN9CLK5_9TELE</name>
<dbReference type="GO" id="GO:0005634">
    <property type="term" value="C:nucleus"/>
    <property type="evidence" value="ECO:0007669"/>
    <property type="project" value="UniProtKB-SubCell"/>
</dbReference>
<dbReference type="PANTHER" id="PTHR46481:SF10">
    <property type="entry name" value="ZINC FINGER BED DOMAIN-CONTAINING PROTEIN 39"/>
    <property type="match status" value="1"/>
</dbReference>
<keyword evidence="12" id="KW-1185">Reference proteome</keyword>
<feature type="domain" description="BED-type" evidence="9">
    <location>
        <begin position="22"/>
        <end position="53"/>
    </location>
</feature>
<keyword evidence="6" id="KW-0238">DNA-binding</keyword>
<dbReference type="AlphaFoldDB" id="A0AAN9CLK5"/>
<protein>
    <recommendedName>
        <fullName evidence="13">BED-type domain-containing protein</fullName>
    </recommendedName>
</protein>
<dbReference type="GO" id="GO:0046983">
    <property type="term" value="F:protein dimerization activity"/>
    <property type="evidence" value="ECO:0007669"/>
    <property type="project" value="InterPro"/>
</dbReference>
<reference evidence="11 12" key="1">
    <citation type="submission" date="2024-02" db="EMBL/GenBank/DDBJ databases">
        <title>Chromosome-level genome assembly of the Eurasian Minnow (Phoxinus phoxinus).</title>
        <authorList>
            <person name="Oriowo T.O."/>
            <person name="Martin S."/>
            <person name="Stange M."/>
            <person name="Chrysostomakis Y."/>
            <person name="Brown T."/>
            <person name="Winkler S."/>
            <person name="Kukowka S."/>
            <person name="Myers E.W."/>
            <person name="Bohne A."/>
        </authorList>
    </citation>
    <scope>NUCLEOTIDE SEQUENCE [LARGE SCALE GENOMIC DNA]</scope>
    <source>
        <strain evidence="11">ZFMK-TIS-60720</strain>
        <tissue evidence="11">Whole Organism</tissue>
    </source>
</reference>
<dbReference type="Pfam" id="PF02892">
    <property type="entry name" value="zf-BED"/>
    <property type="match status" value="1"/>
</dbReference>